<dbReference type="AlphaFoldDB" id="A0A4P8XHD3"/>
<reference evidence="1 2" key="1">
    <citation type="submission" date="2019-05" db="EMBL/GenBank/DDBJ databases">
        <authorList>
            <person name="Chen C."/>
        </authorList>
    </citation>
    <scope>NUCLEOTIDE SEQUENCE [LARGE SCALE GENOMIC DNA]</scope>
    <source>
        <strain evidence="1 2">HB172198</strain>
    </source>
</reference>
<dbReference type="OrthoDB" id="843723at2"/>
<dbReference type="SUPFAM" id="SSF50969">
    <property type="entry name" value="YVTN repeat-like/Quinoprotein amine dehydrogenase"/>
    <property type="match status" value="1"/>
</dbReference>
<gene>
    <name evidence="1" type="ORF">E6C60_1208</name>
</gene>
<sequence length="621" mass="69239">MESTRNLGFPVNHTYLYQYDFIPSREGDETLVTVTNGNPARLCVVDVRQSKLRGSYPLEGADGAMVLEAAGEDRVIAGSFPNGELYILHLEQDEIQRLTVHSAGLSFVYAVCIVGDDLYFGGYPGCILYRIHLSTGIVSKAAEIDSREMYLRSMLEVDGELFIGCGAHVRLYRYQPAEKSCIALELGEEIEGSPGFVTNLRIYRNSIAASIEALDMVILCDRSSNRLIRVFRNFSQFIVVNEKLFLFNAEGTYYYQEEEDQLTHMSGSFTAGWKVMRAARMDEEHKLTGITRHGELSILSLSTGAKEMLQLPLPTAPALIQTIQEAPTGCIYMSGYQCGGLSIYDPVTGRTAEHKGIEQIDGMVFTPDKAYFGAYPGACIYEWDYSDEKDPEAMPRLLFRVGEHQDRPFAMAAHAEYLFVGTIPDYGKSGGALTEYDTVGKKRVTYRHLIEAQSISALAISPEAPRYLYGGTTVWGGLGQTPVESDGKLFIWDTVKKKVEHSWVPLQGEDGIGCLAFDSEGGLWGVTRGTLFQIDPSSGILLRSKVLVEKVWQGHFWRGPFLRVLSDGDLIVNVDRTIYRLNKDSLEAAVIYRDAKLLAVDEARDTLYFVRNQSLFSIQLT</sequence>
<dbReference type="SUPFAM" id="SSF63829">
    <property type="entry name" value="Calcium-dependent phosphotriesterase"/>
    <property type="match status" value="1"/>
</dbReference>
<accession>A0A4P8XHD3</accession>
<name>A0A4P8XHD3_9BACL</name>
<evidence type="ECO:0000313" key="1">
    <source>
        <dbReference type="EMBL" id="QCT01926.1"/>
    </source>
</evidence>
<dbReference type="KEGG" id="palo:E6C60_1208"/>
<proteinExistence type="predicted"/>
<dbReference type="Proteomes" id="UP000300879">
    <property type="component" value="Chromosome"/>
</dbReference>
<dbReference type="InterPro" id="IPR015943">
    <property type="entry name" value="WD40/YVTN_repeat-like_dom_sf"/>
</dbReference>
<dbReference type="Gene3D" id="2.130.10.10">
    <property type="entry name" value="YVTN repeat-like/Quinoprotein amine dehydrogenase"/>
    <property type="match status" value="2"/>
</dbReference>
<organism evidence="1 2">
    <name type="scientific">Paenibacillus algicola</name>
    <dbReference type="NCBI Taxonomy" id="2565926"/>
    <lineage>
        <taxon>Bacteria</taxon>
        <taxon>Bacillati</taxon>
        <taxon>Bacillota</taxon>
        <taxon>Bacilli</taxon>
        <taxon>Bacillales</taxon>
        <taxon>Paenibacillaceae</taxon>
        <taxon>Paenibacillus</taxon>
    </lineage>
</organism>
<protein>
    <submittedName>
        <fullName evidence="1">Uncharacterized protein</fullName>
    </submittedName>
</protein>
<keyword evidence="2" id="KW-1185">Reference proteome</keyword>
<dbReference type="EMBL" id="CP040396">
    <property type="protein sequence ID" value="QCT01926.1"/>
    <property type="molecule type" value="Genomic_DNA"/>
</dbReference>
<evidence type="ECO:0000313" key="2">
    <source>
        <dbReference type="Proteomes" id="UP000300879"/>
    </source>
</evidence>
<dbReference type="RefSeq" id="WP_138225026.1">
    <property type="nucleotide sequence ID" value="NZ_CP040396.1"/>
</dbReference>
<dbReference type="InterPro" id="IPR011044">
    <property type="entry name" value="Quino_amine_DH_bsu"/>
</dbReference>